<feature type="compositionally biased region" description="Low complexity" evidence="7">
    <location>
        <begin position="339"/>
        <end position="352"/>
    </location>
</feature>
<dbReference type="Gene3D" id="3.30.390.80">
    <property type="entry name" value="DNA repair protein Rad52/59/22"/>
    <property type="match status" value="1"/>
</dbReference>
<evidence type="ECO:0000313" key="8">
    <source>
        <dbReference type="EMBL" id="CAK7912024.1"/>
    </source>
</evidence>
<evidence type="ECO:0000256" key="1">
    <source>
        <dbReference type="ARBA" id="ARBA00006638"/>
    </source>
</evidence>
<keyword evidence="3" id="KW-0233">DNA recombination</keyword>
<keyword evidence="4" id="KW-0234">DNA repair</keyword>
<keyword evidence="9" id="KW-1185">Reference proteome</keyword>
<dbReference type="PANTHER" id="PTHR12132:SF1">
    <property type="entry name" value="DNA REPAIR PROTEIN RAD52 HOMOLOG"/>
    <property type="match status" value="1"/>
</dbReference>
<feature type="compositionally biased region" description="Polar residues" evidence="7">
    <location>
        <begin position="1"/>
        <end position="11"/>
    </location>
</feature>
<evidence type="ECO:0000256" key="4">
    <source>
        <dbReference type="ARBA" id="ARBA00023204"/>
    </source>
</evidence>
<dbReference type="InterPro" id="IPR042525">
    <property type="entry name" value="Rad52_Rad59_Rad22_sf"/>
</dbReference>
<comment type="function">
    <text evidence="5">Involved in DNA double-strand break (DSB) repair and recombination. Promotes the annealing of complementary single-stranded DNA and by stimulation of the RAD51 recombinase.</text>
</comment>
<proteinExistence type="inferred from homology"/>
<dbReference type="EMBL" id="OZ004258">
    <property type="protein sequence ID" value="CAK7912024.1"/>
    <property type="molecule type" value="Genomic_DNA"/>
</dbReference>
<evidence type="ECO:0000256" key="7">
    <source>
        <dbReference type="SAM" id="MobiDB-lite"/>
    </source>
</evidence>
<feature type="compositionally biased region" description="Polar residues" evidence="7">
    <location>
        <begin position="329"/>
        <end position="338"/>
    </location>
</feature>
<feature type="region of interest" description="Disordered" evidence="7">
    <location>
        <begin position="1"/>
        <end position="124"/>
    </location>
</feature>
<keyword evidence="2" id="KW-0227">DNA damage</keyword>
<dbReference type="Pfam" id="PF04098">
    <property type="entry name" value="Rad52_Rad22"/>
    <property type="match status" value="1"/>
</dbReference>
<evidence type="ECO:0000256" key="5">
    <source>
        <dbReference type="ARBA" id="ARBA00037138"/>
    </source>
</evidence>
<comment type="similarity">
    <text evidence="1">Belongs to the RAD52 family.</text>
</comment>
<feature type="compositionally biased region" description="Polar residues" evidence="7">
    <location>
        <begin position="459"/>
        <end position="468"/>
    </location>
</feature>
<evidence type="ECO:0000313" key="9">
    <source>
        <dbReference type="Proteomes" id="UP001497600"/>
    </source>
</evidence>
<feature type="compositionally biased region" description="Polar residues" evidence="7">
    <location>
        <begin position="364"/>
        <end position="375"/>
    </location>
</feature>
<feature type="compositionally biased region" description="Low complexity" evidence="7">
    <location>
        <begin position="13"/>
        <end position="26"/>
    </location>
</feature>
<feature type="region of interest" description="Disordered" evidence="7">
    <location>
        <begin position="495"/>
        <end position="604"/>
    </location>
</feature>
<feature type="compositionally biased region" description="Polar residues" evidence="7">
    <location>
        <begin position="594"/>
        <end position="604"/>
    </location>
</feature>
<name>A0ABP0EET5_9ASCO</name>
<feature type="compositionally biased region" description="Polar residues" evidence="7">
    <location>
        <begin position="73"/>
        <end position="89"/>
    </location>
</feature>
<dbReference type="PANTHER" id="PTHR12132">
    <property type="entry name" value="DNA REPAIR AND RECOMBINATION PROTEIN RAD52, RAD59"/>
    <property type="match status" value="1"/>
</dbReference>
<sequence>MSGVGINSNETVPRPQGQINGPGQPQVHGQASVGLGNGSNNALPPTGGRSNNIATNNNNNNNNSTRSIPRPSQQQPNANRYGQYGSNGSNGAGRTPNGSGSGSGSGSSNNTSTNPRTFKPIPYTEEEQTKISGLLDKVLGPEYVSFRPGGGGQKVSYIEGWKALNLANEIFGFNGWSSELISTQVDFFDTHGNNGRFSMGLSVVVRITIRDGTYHEDFGYGYIENAKSKAMAFEKCKKEAFTDGLKRCLRCFGNVLGNCLYDRTIIPKIQKVKLPGAELEPKHFHRDPWVKERMAKDAPRSMDPPRPQSHQPPPPQSQPVSTRPPNNPQTPSAQSVRTNASMANSATSSNINGSHVQRPGSGGITSTSAQATVQTPRPPTHSTRTAPTTQSPSRPPQPPAPELDDFDDSFVFSDDIQMEEEDMSQNDGLDEYELQMLIHKNRENGGTDDPALTARSKYATASPSTNVQDEPPVNIPQSVSFVSAKAADLIQKNPIIDDPSKLPQFDPKFVSPNMRRTVDPTKSTPIKRSAVTAPRTRSATSATTTASSATTSSAMATSVSAPVGSASVGSTSVGSEDQTSSSTLALASASASTPTIGSTNMAAPNSVTAPVLGKRMLGLPPSQKQTYKRLHRDLSQVSQVSQASQGSDKENRPEPNAAE</sequence>
<evidence type="ECO:0000256" key="2">
    <source>
        <dbReference type="ARBA" id="ARBA00022763"/>
    </source>
</evidence>
<feature type="compositionally biased region" description="Low complexity" evidence="7">
    <location>
        <begin position="106"/>
        <end position="117"/>
    </location>
</feature>
<dbReference type="InterPro" id="IPR007232">
    <property type="entry name" value="Rad52_Rad59_Rad22"/>
</dbReference>
<feature type="compositionally biased region" description="Acidic residues" evidence="7">
    <location>
        <begin position="416"/>
        <end position="427"/>
    </location>
</feature>
<dbReference type="Proteomes" id="UP001497600">
    <property type="component" value="Chromosome F"/>
</dbReference>
<reference evidence="8 9" key="1">
    <citation type="submission" date="2024-01" db="EMBL/GenBank/DDBJ databases">
        <authorList>
            <consortium name="Genoscope - CEA"/>
            <person name="William W."/>
        </authorList>
    </citation>
    <scope>NUCLEOTIDE SEQUENCE [LARGE SCALE GENOMIC DNA]</scope>
    <source>
        <strain evidence="8 9">29B2s-10</strain>
    </source>
</reference>
<accession>A0ABP0EET5</accession>
<feature type="compositionally biased region" description="Low complexity" evidence="7">
    <location>
        <begin position="383"/>
        <end position="392"/>
    </location>
</feature>
<organism evidence="8 9">
    <name type="scientific">[Candida] anglica</name>
    <dbReference type="NCBI Taxonomy" id="148631"/>
    <lineage>
        <taxon>Eukaryota</taxon>
        <taxon>Fungi</taxon>
        <taxon>Dikarya</taxon>
        <taxon>Ascomycota</taxon>
        <taxon>Saccharomycotina</taxon>
        <taxon>Pichiomycetes</taxon>
        <taxon>Debaryomycetaceae</taxon>
        <taxon>Kurtzmaniella</taxon>
    </lineage>
</organism>
<gene>
    <name evidence="8" type="primary">RAD52</name>
    <name evidence="8" type="ORF">CAAN4_F05072</name>
</gene>
<dbReference type="SUPFAM" id="SSF54768">
    <property type="entry name" value="dsRNA-binding domain-like"/>
    <property type="match status" value="1"/>
</dbReference>
<feature type="compositionally biased region" description="Low complexity" evidence="7">
    <location>
        <begin position="635"/>
        <end position="645"/>
    </location>
</feature>
<dbReference type="InterPro" id="IPR041247">
    <property type="entry name" value="Rad52_fam"/>
</dbReference>
<evidence type="ECO:0000256" key="6">
    <source>
        <dbReference type="ARBA" id="ARBA00041062"/>
    </source>
</evidence>
<feature type="compositionally biased region" description="Pro residues" evidence="7">
    <location>
        <begin position="302"/>
        <end position="317"/>
    </location>
</feature>
<feature type="compositionally biased region" description="Low complexity" evidence="7">
    <location>
        <begin position="529"/>
        <end position="593"/>
    </location>
</feature>
<feature type="compositionally biased region" description="Low complexity" evidence="7">
    <location>
        <begin position="50"/>
        <end position="72"/>
    </location>
</feature>
<feature type="region of interest" description="Disordered" evidence="7">
    <location>
        <begin position="616"/>
        <end position="659"/>
    </location>
</feature>
<evidence type="ECO:0000256" key="3">
    <source>
        <dbReference type="ARBA" id="ARBA00023172"/>
    </source>
</evidence>
<feature type="region of interest" description="Disordered" evidence="7">
    <location>
        <begin position="295"/>
        <end position="427"/>
    </location>
</feature>
<feature type="region of interest" description="Disordered" evidence="7">
    <location>
        <begin position="442"/>
        <end position="474"/>
    </location>
</feature>
<protein>
    <recommendedName>
        <fullName evidence="6">DNA repair and recombination protein RAD52</fullName>
    </recommendedName>
</protein>